<dbReference type="InterPro" id="IPR023997">
    <property type="entry name" value="TonB-dep_OMP_SusC/RagA_CS"/>
</dbReference>
<evidence type="ECO:0000256" key="5">
    <source>
        <dbReference type="ARBA" id="ARBA00022729"/>
    </source>
</evidence>
<evidence type="ECO:0000256" key="10">
    <source>
        <dbReference type="PROSITE-ProRule" id="PRU01360"/>
    </source>
</evidence>
<gene>
    <name evidence="14" type="ORF">MQE35_04970</name>
</gene>
<keyword evidence="15" id="KW-1185">Reference proteome</keyword>
<dbReference type="NCBIfam" id="TIGR04056">
    <property type="entry name" value="OMP_RagA_SusC"/>
    <property type="match status" value="1"/>
</dbReference>
<name>A0A9E7CUL6_9FLAO</name>
<dbReference type="Pfam" id="PF07715">
    <property type="entry name" value="Plug"/>
    <property type="match status" value="1"/>
</dbReference>
<keyword evidence="6 11" id="KW-0798">TonB box</keyword>
<dbReference type="KEGG" id="fbm:MQE35_04970"/>
<dbReference type="Gene3D" id="2.40.170.20">
    <property type="entry name" value="TonB-dependent receptor, beta-barrel domain"/>
    <property type="match status" value="1"/>
</dbReference>
<keyword evidence="4 10" id="KW-0812">Transmembrane</keyword>
<evidence type="ECO:0000256" key="6">
    <source>
        <dbReference type="ARBA" id="ARBA00023077"/>
    </source>
</evidence>
<evidence type="ECO:0000256" key="11">
    <source>
        <dbReference type="RuleBase" id="RU003357"/>
    </source>
</evidence>
<dbReference type="InterPro" id="IPR000531">
    <property type="entry name" value="Beta-barrel_TonB"/>
</dbReference>
<dbReference type="InterPro" id="IPR037066">
    <property type="entry name" value="Plug_dom_sf"/>
</dbReference>
<dbReference type="NCBIfam" id="TIGR04057">
    <property type="entry name" value="SusC_RagA_signa"/>
    <property type="match status" value="1"/>
</dbReference>
<protein>
    <submittedName>
        <fullName evidence="14">SusC/RagA family TonB-linked outer membrane protein</fullName>
    </submittedName>
</protein>
<evidence type="ECO:0000259" key="12">
    <source>
        <dbReference type="Pfam" id="PF00593"/>
    </source>
</evidence>
<evidence type="ECO:0000256" key="7">
    <source>
        <dbReference type="ARBA" id="ARBA00023136"/>
    </source>
</evidence>
<dbReference type="InterPro" id="IPR008969">
    <property type="entry name" value="CarboxyPept-like_regulatory"/>
</dbReference>
<comment type="subcellular location">
    <subcellularLocation>
        <location evidence="1 10">Cell outer membrane</location>
        <topology evidence="1 10">Multi-pass membrane protein</topology>
    </subcellularLocation>
</comment>
<dbReference type="InterPro" id="IPR036942">
    <property type="entry name" value="Beta-barrel_TonB_sf"/>
</dbReference>
<accession>A0A9E7CUL6</accession>
<dbReference type="EMBL" id="CP094358">
    <property type="protein sequence ID" value="UOB18642.1"/>
    <property type="molecule type" value="Genomic_DNA"/>
</dbReference>
<proteinExistence type="inferred from homology"/>
<evidence type="ECO:0000256" key="9">
    <source>
        <dbReference type="ARBA" id="ARBA00023237"/>
    </source>
</evidence>
<dbReference type="InterPro" id="IPR039426">
    <property type="entry name" value="TonB-dep_rcpt-like"/>
</dbReference>
<sequence length="996" mass="110193">MHRRNLLINLCRLSTVWTFLLMSFISYGQSITVTGNVSSTYDNSPIPGVNVIIKDSNIGVATDFDGNYQIDANMGDILVFSYVGFETREVSVTSSTLNVFLEESLEALEDVVVIGYGSVKLEDATGSLTSVSEKDFNQGFIVTPENLLNGRVAGLTISTGGEPGSGSQIRIRGGSSLNDGSNTPLIVIDGLPIDNNTIGGARSILSTINPNDIESFTVLKDASSTAIYGSRAANGVIIINTKRGTNNFQAGLDFQLGVNTIINTVDVFSADEFRAIIAERDAQNGTSYSSLLGDADTDWQEEIYRSSIYSNQNAFVQGALFNVLPTRLSVGHTNQPGLRLTSEFERSSASLSLNPTLFDDHLKISINANMAFEKNRFANGEEANALTFDPTQPVYDPDSPFGGFFQYYNLNNDGVLDSEDLMGEVPRNPVANLLQRKAVANIRRVYGNAKAEYKLHFFPDLSAIINLGFDQSEASGYDDIATNSTTTQPNNALGSFTQYENYDRNRLFDSYLAYNKDFGTSSYIDVTAGYSYQKFERKQFNSADRYNPDSEATLNVQTPLVLIGLFGRANLSLADKYLLTLSYRRDGTSRFSKDNRWGDYPAAALAWKFNEDIFPRSNTISNLKLRLGWGITGQQDIGNGALDLYLARYSLGALGSQYFGGQGNTAIPVAIPQFKNENLQWEETTTYNIGLDFGLFNEKINGAVEVFYKESDKILFSAATADGSNYTNNGYQNIGSFTSEGIEFTLNTVVFRSEEEEGFNWDFNYNAAYIKREIKDLTLDQDFLVGEIDGGTGGQIQTHIEGQAPFGFYVYKQIYDENNRPIEGAYADLNGDNQINDDDKYVYKNGSPDVIMGFRSNMSYKKFDLSFNLRAQFGNYVYNNVNSTRAQLELLVPNAVPGNVPKSVLDTNFNSRTTVMFSDYFIENGSFLKMDNITLGYNFGNIFSGRDQSSVRLSFGVQNVFTITNYSGLDPEVFGGIDNTIYPRPRAYLVGANIRF</sequence>
<dbReference type="Pfam" id="PF13715">
    <property type="entry name" value="CarbopepD_reg_2"/>
    <property type="match status" value="1"/>
</dbReference>
<dbReference type="InterPro" id="IPR012910">
    <property type="entry name" value="Plug_dom"/>
</dbReference>
<evidence type="ECO:0000313" key="15">
    <source>
        <dbReference type="Proteomes" id="UP000831290"/>
    </source>
</evidence>
<organism evidence="14 15">
    <name type="scientific">Abyssalbus ytuae</name>
    <dbReference type="NCBI Taxonomy" id="2926907"/>
    <lineage>
        <taxon>Bacteria</taxon>
        <taxon>Pseudomonadati</taxon>
        <taxon>Bacteroidota</taxon>
        <taxon>Flavobacteriia</taxon>
        <taxon>Flavobacteriales</taxon>
        <taxon>Flavobacteriaceae</taxon>
        <taxon>Abyssalbus</taxon>
    </lineage>
</organism>
<evidence type="ECO:0000313" key="14">
    <source>
        <dbReference type="EMBL" id="UOB18642.1"/>
    </source>
</evidence>
<dbReference type="GO" id="GO:0044718">
    <property type="term" value="P:siderophore transmembrane transport"/>
    <property type="evidence" value="ECO:0007669"/>
    <property type="project" value="TreeGrafter"/>
</dbReference>
<keyword evidence="9 10" id="KW-0998">Cell outer membrane</keyword>
<dbReference type="Proteomes" id="UP000831290">
    <property type="component" value="Chromosome"/>
</dbReference>
<dbReference type="GO" id="GO:0015344">
    <property type="term" value="F:siderophore uptake transmembrane transporter activity"/>
    <property type="evidence" value="ECO:0007669"/>
    <property type="project" value="TreeGrafter"/>
</dbReference>
<keyword evidence="3 10" id="KW-1134">Transmembrane beta strand</keyword>
<dbReference type="RefSeq" id="WP_255845259.1">
    <property type="nucleotide sequence ID" value="NZ_CP094358.1"/>
</dbReference>
<dbReference type="PROSITE" id="PS52016">
    <property type="entry name" value="TONB_DEPENDENT_REC_3"/>
    <property type="match status" value="1"/>
</dbReference>
<reference evidence="14" key="1">
    <citation type="submission" date="2022-03" db="EMBL/GenBank/DDBJ databases">
        <title>Description of Abyssus ytuae gen. nov., sp. nov., a novel member of the family Flavobacteriaceae isolated from the sediment of Mariana Trench.</title>
        <authorList>
            <person name="Zhang J."/>
            <person name="Xu X."/>
        </authorList>
    </citation>
    <scope>NUCLEOTIDE SEQUENCE</scope>
    <source>
        <strain evidence="14">MT3330</strain>
    </source>
</reference>
<keyword evidence="8" id="KW-0675">Receptor</keyword>
<dbReference type="GO" id="GO:0009279">
    <property type="term" value="C:cell outer membrane"/>
    <property type="evidence" value="ECO:0007669"/>
    <property type="project" value="UniProtKB-SubCell"/>
</dbReference>
<evidence type="ECO:0000259" key="13">
    <source>
        <dbReference type="Pfam" id="PF07715"/>
    </source>
</evidence>
<dbReference type="Pfam" id="PF00593">
    <property type="entry name" value="TonB_dep_Rec_b-barrel"/>
    <property type="match status" value="1"/>
</dbReference>
<dbReference type="AlphaFoldDB" id="A0A9E7CUL6"/>
<dbReference type="PANTHER" id="PTHR30069:SF29">
    <property type="entry name" value="HEMOGLOBIN AND HEMOGLOBIN-HAPTOGLOBIN-BINDING PROTEIN 1-RELATED"/>
    <property type="match status" value="1"/>
</dbReference>
<evidence type="ECO:0000256" key="3">
    <source>
        <dbReference type="ARBA" id="ARBA00022452"/>
    </source>
</evidence>
<keyword evidence="5" id="KW-0732">Signal</keyword>
<evidence type="ECO:0000256" key="2">
    <source>
        <dbReference type="ARBA" id="ARBA00022448"/>
    </source>
</evidence>
<dbReference type="Gene3D" id="2.60.40.1120">
    <property type="entry name" value="Carboxypeptidase-like, regulatory domain"/>
    <property type="match status" value="1"/>
</dbReference>
<dbReference type="SUPFAM" id="SSF56935">
    <property type="entry name" value="Porins"/>
    <property type="match status" value="1"/>
</dbReference>
<dbReference type="PANTHER" id="PTHR30069">
    <property type="entry name" value="TONB-DEPENDENT OUTER MEMBRANE RECEPTOR"/>
    <property type="match status" value="1"/>
</dbReference>
<feature type="domain" description="TonB-dependent receptor-like beta-barrel" evidence="12">
    <location>
        <begin position="388"/>
        <end position="960"/>
    </location>
</feature>
<dbReference type="InterPro" id="IPR023996">
    <property type="entry name" value="TonB-dep_OMP_SusC/RagA"/>
</dbReference>
<keyword evidence="2 10" id="KW-0813">Transport</keyword>
<keyword evidence="7 10" id="KW-0472">Membrane</keyword>
<evidence type="ECO:0000256" key="4">
    <source>
        <dbReference type="ARBA" id="ARBA00022692"/>
    </source>
</evidence>
<evidence type="ECO:0000256" key="8">
    <source>
        <dbReference type="ARBA" id="ARBA00023170"/>
    </source>
</evidence>
<comment type="similarity">
    <text evidence="10 11">Belongs to the TonB-dependent receptor family.</text>
</comment>
<feature type="domain" description="TonB-dependent receptor plug" evidence="13">
    <location>
        <begin position="121"/>
        <end position="236"/>
    </location>
</feature>
<dbReference type="Gene3D" id="2.170.130.10">
    <property type="entry name" value="TonB-dependent receptor, plug domain"/>
    <property type="match status" value="1"/>
</dbReference>
<evidence type="ECO:0000256" key="1">
    <source>
        <dbReference type="ARBA" id="ARBA00004571"/>
    </source>
</evidence>
<dbReference type="SUPFAM" id="SSF49464">
    <property type="entry name" value="Carboxypeptidase regulatory domain-like"/>
    <property type="match status" value="1"/>
</dbReference>